<organism evidence="3 4">
    <name type="scientific">Fibrella forsythiae</name>
    <dbReference type="NCBI Taxonomy" id="2817061"/>
    <lineage>
        <taxon>Bacteria</taxon>
        <taxon>Pseudomonadati</taxon>
        <taxon>Bacteroidota</taxon>
        <taxon>Cytophagia</taxon>
        <taxon>Cytophagales</taxon>
        <taxon>Spirosomataceae</taxon>
        <taxon>Fibrella</taxon>
    </lineage>
</organism>
<accession>A0ABS3JD96</accession>
<feature type="region of interest" description="Disordered" evidence="1">
    <location>
        <begin position="48"/>
        <end position="72"/>
    </location>
</feature>
<dbReference type="RefSeq" id="WP_207327151.1">
    <property type="nucleotide sequence ID" value="NZ_JAFMYW010000001.1"/>
</dbReference>
<keyword evidence="4" id="KW-1185">Reference proteome</keyword>
<feature type="chain" id="PRO_5045323471" description="Right handed beta helix domain-containing protein" evidence="2">
    <location>
        <begin position="19"/>
        <end position="501"/>
    </location>
</feature>
<evidence type="ECO:0000256" key="1">
    <source>
        <dbReference type="SAM" id="MobiDB-lite"/>
    </source>
</evidence>
<dbReference type="InterPro" id="IPR011050">
    <property type="entry name" value="Pectin_lyase_fold/virulence"/>
</dbReference>
<comment type="caution">
    <text evidence="3">The sequence shown here is derived from an EMBL/GenBank/DDBJ whole genome shotgun (WGS) entry which is preliminary data.</text>
</comment>
<reference evidence="3 4" key="1">
    <citation type="submission" date="2021-03" db="EMBL/GenBank/DDBJ databases">
        <title>Fibrella sp. HMF5405 genome sequencing and assembly.</title>
        <authorList>
            <person name="Kang H."/>
            <person name="Kim H."/>
            <person name="Bae S."/>
            <person name="Joh K."/>
        </authorList>
    </citation>
    <scope>NUCLEOTIDE SEQUENCE [LARGE SCALE GENOMIC DNA]</scope>
    <source>
        <strain evidence="3 4">HMF5405</strain>
    </source>
</reference>
<name>A0ABS3JD96_9BACT</name>
<protein>
    <recommendedName>
        <fullName evidence="5">Right handed beta helix domain-containing protein</fullName>
    </recommendedName>
</protein>
<proteinExistence type="predicted"/>
<evidence type="ECO:0000313" key="4">
    <source>
        <dbReference type="Proteomes" id="UP000664628"/>
    </source>
</evidence>
<keyword evidence="2" id="KW-0732">Signal</keyword>
<sequence length="501" mass="53560">MKQLTFLLLALLALTAPAQTIKVDKIVEVNGTPKYRLVTGSTLKDFPISVGPKGDKGDTGPQGPAGPAGSGGSSNPFFDVIFPTTAAELNAAIANCTKPVLYVGGSSLSINQTLVVNNKAKLQIIAFDMDVTLTSWNNGEQGIMLDLRGTLSNVTIHGFRFNCLLPASSGDGGGYGLVAARGGVCPSIDGLTIQDCYFTTPNIHQNAIALVCVGWGGYGTRTNVTVRNCVGENVKRFFFEVHNQEVFDTDATPRYSNIVVIDCRARNLGAAGVKSPGVATDGGMFFSADGAGRNNKVIRCQVTNPYFAAFEAVGTSDVEFTDCKADYETGYTANFAGYSFTDGNHGAAFGPKRVKVSGGYVRCTGRGYNLTEGGSHSFYDVTFKSNQGNTLVRTSGNEFRKCEFIGVATKEALHYFNNANSNVFTDGYMGNEGIPNDQTGGRCTIVLDNGSSNNRLFYLRHFQEKRTNGDGDFYEATYLNFSGGSTNQVLYNQSNNPSPGF</sequence>
<evidence type="ECO:0000313" key="3">
    <source>
        <dbReference type="EMBL" id="MBO0947234.1"/>
    </source>
</evidence>
<evidence type="ECO:0008006" key="5">
    <source>
        <dbReference type="Google" id="ProtNLM"/>
    </source>
</evidence>
<dbReference type="SUPFAM" id="SSF51126">
    <property type="entry name" value="Pectin lyase-like"/>
    <property type="match status" value="2"/>
</dbReference>
<dbReference type="EMBL" id="JAFMYW010000001">
    <property type="protein sequence ID" value="MBO0947234.1"/>
    <property type="molecule type" value="Genomic_DNA"/>
</dbReference>
<gene>
    <name evidence="3" type="ORF">J2I46_01485</name>
</gene>
<evidence type="ECO:0000256" key="2">
    <source>
        <dbReference type="SAM" id="SignalP"/>
    </source>
</evidence>
<dbReference type="Proteomes" id="UP000664628">
    <property type="component" value="Unassembled WGS sequence"/>
</dbReference>
<feature type="signal peptide" evidence="2">
    <location>
        <begin position="1"/>
        <end position="18"/>
    </location>
</feature>